<gene>
    <name evidence="1" type="ORF">MOV10_14155</name>
</gene>
<dbReference type="RefSeq" id="WP_197393410.1">
    <property type="nucleotide sequence ID" value="NZ_CP093445.1"/>
</dbReference>
<evidence type="ECO:0000313" key="1">
    <source>
        <dbReference type="EMBL" id="UNO32282.1"/>
    </source>
</evidence>
<organism evidence="1">
    <name type="scientific">Salmonella enterica subsp. enterica serovar Abeokuta</name>
    <dbReference type="NCBI Taxonomy" id="2926665"/>
    <lineage>
        <taxon>Bacteria</taxon>
        <taxon>Pseudomonadati</taxon>
        <taxon>Pseudomonadota</taxon>
        <taxon>Gammaproteobacteria</taxon>
        <taxon>Enterobacterales</taxon>
        <taxon>Enterobacteriaceae</taxon>
        <taxon>Salmonella</taxon>
    </lineage>
</organism>
<protein>
    <submittedName>
        <fullName evidence="1">Uncharacterized protein</fullName>
    </submittedName>
</protein>
<name>A0A8T9IEM0_SALET</name>
<reference evidence="1" key="1">
    <citation type="submission" date="2022-03" db="EMBL/GenBank/DDBJ databases">
        <title>Genome Sequence of a New Salmonella enterica Strain (Salmonella Abeokuta) isolated from Poultry Feed in Nigeria.</title>
        <authorList>
            <person name="Fagbamila I."/>
            <person name="Barco L."/>
            <person name="Monorella C."/>
            <person name="Beld M.V.D."/>
            <person name="Mooijman K."/>
            <person name="Hernandez-Segura A."/>
            <person name="Orsini M."/>
            <person name="Ajayi O."/>
            <person name="Ngulukun S."/>
            <person name="Jambalang A.-R."/>
            <person name="Sati N."/>
            <person name="Emmennaa P."/>
            <person name="Ankeli P."/>
            <person name="Muhammad M."/>
        </authorList>
    </citation>
    <scope>NUCLEOTIDE SEQUENCE</scope>
    <source>
        <strain evidence="1">OG19FER4</strain>
    </source>
</reference>
<proteinExistence type="predicted"/>
<accession>A0A8T9IEM0</accession>
<dbReference type="AlphaFoldDB" id="A0A8T9IEM0"/>
<sequence>MKSLAVDSNNDIFINAAGSLELAKEIIAVKYSAQQAGQAQLGEMMYATDLGLPTFGVVWNGSPNPAVYEAWLRQALINSPGVHDVKSITVRTADNTLHYSATIVTDYGELAINDGL</sequence>
<dbReference type="EMBL" id="CP093445">
    <property type="protein sequence ID" value="UNO32282.1"/>
    <property type="molecule type" value="Genomic_DNA"/>
</dbReference>